<evidence type="ECO:0000256" key="6">
    <source>
        <dbReference type="RuleBase" id="RU365102"/>
    </source>
</evidence>
<proteinExistence type="inferred from homology"/>
<keyword evidence="5 6" id="KW-0472">Membrane</keyword>
<dbReference type="GO" id="GO:0032472">
    <property type="term" value="P:Golgi calcium ion transport"/>
    <property type="evidence" value="ECO:0007669"/>
    <property type="project" value="TreeGrafter"/>
</dbReference>
<evidence type="ECO:0000256" key="5">
    <source>
        <dbReference type="ARBA" id="ARBA00023136"/>
    </source>
</evidence>
<dbReference type="Proteomes" id="UP000241890">
    <property type="component" value="Unassembled WGS sequence"/>
</dbReference>
<feature type="transmembrane region" description="Helical" evidence="6">
    <location>
        <begin position="240"/>
        <end position="258"/>
    </location>
</feature>
<keyword evidence="4 6" id="KW-1133">Transmembrane helix</keyword>
<dbReference type="Pfam" id="PF01169">
    <property type="entry name" value="GDT1"/>
    <property type="match status" value="2"/>
</dbReference>
<dbReference type="AlphaFoldDB" id="A0A2R5G1E0"/>
<dbReference type="PANTHER" id="PTHR12608:SF9">
    <property type="entry name" value="GDT1-LIKE PROTEIN 3"/>
    <property type="match status" value="1"/>
</dbReference>
<dbReference type="GO" id="GO:0005384">
    <property type="term" value="F:manganese ion transmembrane transporter activity"/>
    <property type="evidence" value="ECO:0007669"/>
    <property type="project" value="TreeGrafter"/>
</dbReference>
<keyword evidence="3 6" id="KW-0812">Transmembrane</keyword>
<keyword evidence="9" id="KW-1185">Reference proteome</keyword>
<evidence type="ECO:0000256" key="1">
    <source>
        <dbReference type="ARBA" id="ARBA00004141"/>
    </source>
</evidence>
<evidence type="ECO:0000256" key="3">
    <source>
        <dbReference type="ARBA" id="ARBA00022692"/>
    </source>
</evidence>
<dbReference type="PANTHER" id="PTHR12608">
    <property type="entry name" value="TRANSMEMBRANE PROTEIN HTP-1 RELATED"/>
    <property type="match status" value="1"/>
</dbReference>
<dbReference type="InterPro" id="IPR001727">
    <property type="entry name" value="GDT1-like"/>
</dbReference>
<sequence>MSSHNRGFAASTGRSLAMTIASEIGDETFIMAAILAMRHPRSIILAASLSALWLMTMLSATFGFVLPHLLSPELTSRVATVLYFAFSARLLWIGLHSSDDVLEEIEEVEKGLNALAETEEASDDNNSEEQAARTSLQSSASRRSSRRSSRRNSRRSSRRSSSVASVAEAVVETKKRTSMRRMEVTAPEDETFVGTLLVQANQVWEDAYALLEPSFEEVYAAAEPMLKEVRHSFRPALKEARKWLTPTFVETFIIVFLAEWGDRSQISTITLASDASPLGVTLGGMIGHAICSSIAVWGGRLLASQISQRTVALSGSFVFFVFGILNIAKLV</sequence>
<feature type="compositionally biased region" description="Low complexity" evidence="7">
    <location>
        <begin position="159"/>
        <end position="169"/>
    </location>
</feature>
<feature type="transmembrane region" description="Helical" evidence="6">
    <location>
        <begin position="43"/>
        <end position="66"/>
    </location>
</feature>
<dbReference type="OrthoDB" id="442680at2759"/>
<dbReference type="GO" id="GO:0015085">
    <property type="term" value="F:calcium ion transmembrane transporter activity"/>
    <property type="evidence" value="ECO:0007669"/>
    <property type="project" value="TreeGrafter"/>
</dbReference>
<dbReference type="GO" id="GO:0005794">
    <property type="term" value="C:Golgi apparatus"/>
    <property type="evidence" value="ECO:0007669"/>
    <property type="project" value="TreeGrafter"/>
</dbReference>
<name>A0A2R5G1E0_9STRA</name>
<feature type="compositionally biased region" description="Basic residues" evidence="7">
    <location>
        <begin position="143"/>
        <end position="158"/>
    </location>
</feature>
<evidence type="ECO:0000313" key="8">
    <source>
        <dbReference type="EMBL" id="GBG24837.1"/>
    </source>
</evidence>
<comment type="subcellular location">
    <subcellularLocation>
        <location evidence="1 6">Membrane</location>
        <topology evidence="1 6">Multi-pass membrane protein</topology>
    </subcellularLocation>
</comment>
<gene>
    <name evidence="8" type="ORF">FCC1311_010552</name>
</gene>
<protein>
    <recommendedName>
        <fullName evidence="6">GDT1 family protein</fullName>
    </recommendedName>
</protein>
<dbReference type="EMBL" id="BEYU01000009">
    <property type="protein sequence ID" value="GBG24837.1"/>
    <property type="molecule type" value="Genomic_DNA"/>
</dbReference>
<feature type="transmembrane region" description="Helical" evidence="6">
    <location>
        <begin position="78"/>
        <end position="95"/>
    </location>
</feature>
<feature type="compositionally biased region" description="Polar residues" evidence="7">
    <location>
        <begin position="128"/>
        <end position="137"/>
    </location>
</feature>
<feature type="transmembrane region" description="Helical" evidence="6">
    <location>
        <begin position="310"/>
        <end position="328"/>
    </location>
</feature>
<dbReference type="GO" id="GO:0032468">
    <property type="term" value="P:Golgi calcium ion homeostasis"/>
    <property type="evidence" value="ECO:0007669"/>
    <property type="project" value="TreeGrafter"/>
</dbReference>
<evidence type="ECO:0000256" key="4">
    <source>
        <dbReference type="ARBA" id="ARBA00022989"/>
    </source>
</evidence>
<evidence type="ECO:0000256" key="7">
    <source>
        <dbReference type="SAM" id="MobiDB-lite"/>
    </source>
</evidence>
<reference evidence="8 9" key="1">
    <citation type="submission" date="2017-12" db="EMBL/GenBank/DDBJ databases">
        <title>Sequencing, de novo assembly and annotation of complete genome of a new Thraustochytrid species, strain FCC1311.</title>
        <authorList>
            <person name="Sedici K."/>
            <person name="Godart F."/>
            <person name="Aiese Cigliano R."/>
            <person name="Sanseverino W."/>
            <person name="Barakat M."/>
            <person name="Ortet P."/>
            <person name="Marechal E."/>
            <person name="Cagnac O."/>
            <person name="Amato A."/>
        </authorList>
    </citation>
    <scope>NUCLEOTIDE SEQUENCE [LARGE SCALE GENOMIC DNA]</scope>
</reference>
<accession>A0A2R5G1E0</accession>
<dbReference type="InParanoid" id="A0A2R5G1E0"/>
<dbReference type="GO" id="GO:0016020">
    <property type="term" value="C:membrane"/>
    <property type="evidence" value="ECO:0007669"/>
    <property type="project" value="UniProtKB-SubCell"/>
</dbReference>
<feature type="region of interest" description="Disordered" evidence="7">
    <location>
        <begin position="118"/>
        <end position="169"/>
    </location>
</feature>
<feature type="compositionally biased region" description="Acidic residues" evidence="7">
    <location>
        <begin position="118"/>
        <end position="127"/>
    </location>
</feature>
<feature type="transmembrane region" description="Helical" evidence="6">
    <location>
        <begin position="278"/>
        <end position="298"/>
    </location>
</feature>
<comment type="caution">
    <text evidence="8">The sequence shown here is derived from an EMBL/GenBank/DDBJ whole genome shotgun (WGS) entry which is preliminary data.</text>
</comment>
<evidence type="ECO:0000313" key="9">
    <source>
        <dbReference type="Proteomes" id="UP000241890"/>
    </source>
</evidence>
<organism evidence="8 9">
    <name type="scientific">Hondaea fermentalgiana</name>
    <dbReference type="NCBI Taxonomy" id="2315210"/>
    <lineage>
        <taxon>Eukaryota</taxon>
        <taxon>Sar</taxon>
        <taxon>Stramenopiles</taxon>
        <taxon>Bigyra</taxon>
        <taxon>Labyrinthulomycetes</taxon>
        <taxon>Thraustochytrida</taxon>
        <taxon>Thraustochytriidae</taxon>
        <taxon>Hondaea</taxon>
    </lineage>
</organism>
<evidence type="ECO:0000256" key="2">
    <source>
        <dbReference type="ARBA" id="ARBA00009190"/>
    </source>
</evidence>
<comment type="similarity">
    <text evidence="2 6">Belongs to the GDT1 family.</text>
</comment>